<accession>A0ACB8RM48</accession>
<keyword evidence="2" id="KW-1185">Reference proteome</keyword>
<evidence type="ECO:0000313" key="1">
    <source>
        <dbReference type="EMBL" id="KAI0044766.1"/>
    </source>
</evidence>
<proteinExistence type="predicted"/>
<protein>
    <submittedName>
        <fullName evidence="1">Barren</fullName>
    </submittedName>
</protein>
<gene>
    <name evidence="1" type="ORF">FA95DRAFT_1561884</name>
</gene>
<organism evidence="1 2">
    <name type="scientific">Auriscalpium vulgare</name>
    <dbReference type="NCBI Taxonomy" id="40419"/>
    <lineage>
        <taxon>Eukaryota</taxon>
        <taxon>Fungi</taxon>
        <taxon>Dikarya</taxon>
        <taxon>Basidiomycota</taxon>
        <taxon>Agaricomycotina</taxon>
        <taxon>Agaricomycetes</taxon>
        <taxon>Russulales</taxon>
        <taxon>Auriscalpiaceae</taxon>
        <taxon>Auriscalpium</taxon>
    </lineage>
</organism>
<name>A0ACB8RM48_9AGAM</name>
<reference evidence="1" key="2">
    <citation type="journal article" date="2022" name="New Phytol.">
        <title>Evolutionary transition to the ectomycorrhizal habit in the genomes of a hyperdiverse lineage of mushroom-forming fungi.</title>
        <authorList>
            <person name="Looney B."/>
            <person name="Miyauchi S."/>
            <person name="Morin E."/>
            <person name="Drula E."/>
            <person name="Courty P.E."/>
            <person name="Kohler A."/>
            <person name="Kuo A."/>
            <person name="LaButti K."/>
            <person name="Pangilinan J."/>
            <person name="Lipzen A."/>
            <person name="Riley R."/>
            <person name="Andreopoulos W."/>
            <person name="He G."/>
            <person name="Johnson J."/>
            <person name="Nolan M."/>
            <person name="Tritt A."/>
            <person name="Barry K.W."/>
            <person name="Grigoriev I.V."/>
            <person name="Nagy L.G."/>
            <person name="Hibbett D."/>
            <person name="Henrissat B."/>
            <person name="Matheny P.B."/>
            <person name="Labbe J."/>
            <person name="Martin F.M."/>
        </authorList>
    </citation>
    <scope>NUCLEOTIDE SEQUENCE</scope>
    <source>
        <strain evidence="1">FP105234-sp</strain>
    </source>
</reference>
<evidence type="ECO:0000313" key="2">
    <source>
        <dbReference type="Proteomes" id="UP000814033"/>
    </source>
</evidence>
<reference evidence="1" key="1">
    <citation type="submission" date="2021-02" db="EMBL/GenBank/DDBJ databases">
        <authorList>
            <consortium name="DOE Joint Genome Institute"/>
            <person name="Ahrendt S."/>
            <person name="Looney B.P."/>
            <person name="Miyauchi S."/>
            <person name="Morin E."/>
            <person name="Drula E."/>
            <person name="Courty P.E."/>
            <person name="Chicoki N."/>
            <person name="Fauchery L."/>
            <person name="Kohler A."/>
            <person name="Kuo A."/>
            <person name="Labutti K."/>
            <person name="Pangilinan J."/>
            <person name="Lipzen A."/>
            <person name="Riley R."/>
            <person name="Andreopoulos W."/>
            <person name="He G."/>
            <person name="Johnson J."/>
            <person name="Barry K.W."/>
            <person name="Grigoriev I.V."/>
            <person name="Nagy L."/>
            <person name="Hibbett D."/>
            <person name="Henrissat B."/>
            <person name="Matheny P.B."/>
            <person name="Labbe J."/>
            <person name="Martin F."/>
        </authorList>
    </citation>
    <scope>NUCLEOTIDE SEQUENCE</scope>
    <source>
        <strain evidence="1">FP105234-sp</strain>
    </source>
</reference>
<sequence length="809" mass="88256">MAPARSARAQRAPTSQPLYADGDTDEEEDQGTPRPTKTHPLRKRLSELRDKSFGDAPPKPVNVNDDAAEKRRRRQSRPAHENAEAGPSTGRRLDVVDGAEADIRIAVPNLAIFEQEMKLTVDGKINSANTWDLTLIDYFHNMSLLRNISDNSINFQKASSTLDGCVRIYTSRVDSVGTEVAHLLSNLLAEDVDDDGEPTSDNPDAQDPSQKKRKTHRPESTLAKNAAQLKIKKLEMEFSVDPLFRKTCADIDQGGAMGLLMNHLSLGTGPDGALNIIFDASDLPGDDGGDDEDMLEPEDEVDLATLRQDFLPDLDALDDKAISHSLADFSFSRDPFAVDEPALFRDDTLHPPAVDDDDDNDYGGGPAFGEMDVDGPPPPEEDFFTGDQAAGDDFGGEGMSPDYGEDGENGSVGAQAGHAGPGGFIPFDPRRAPNERDLVLAMTDADADGGMMDYFDPSFVKNWAGPEHWKLRKVVRRPDASEATAAKPRREKKEAFKIDFTTPAELDLKERSKRLFAPVTKGAGVTLPKASNSRRGKKGKEKEKQDEHTLPDDMHFSSRQLVTLFLKPKFSLKMRGQRAQLNGNGDGEVDENFWAQAAADHAADRAADDGDETANGGAIPFNTQFFHEDYDDGPGFDDAFDGDGGDLPASAEPGEQDLLAATAGQSRRVKPEFVNYTKRAKRVDVRKLKENIWKGLDIVIPEAPPGNADDSMDVDEATAHATDPSEARVFDKVLTGLQRSYPQDKLAEISTSFCFICLLHLANERGLKLEAGGEDGEPAAPADAEDEERRVGNIWSLKVYRDPDATPAA</sequence>
<dbReference type="EMBL" id="MU275972">
    <property type="protein sequence ID" value="KAI0044766.1"/>
    <property type="molecule type" value="Genomic_DNA"/>
</dbReference>
<dbReference type="Proteomes" id="UP000814033">
    <property type="component" value="Unassembled WGS sequence"/>
</dbReference>
<comment type="caution">
    <text evidence="1">The sequence shown here is derived from an EMBL/GenBank/DDBJ whole genome shotgun (WGS) entry which is preliminary data.</text>
</comment>